<dbReference type="Proteomes" id="UP000681967">
    <property type="component" value="Unassembled WGS sequence"/>
</dbReference>
<evidence type="ECO:0000313" key="2">
    <source>
        <dbReference type="Proteomes" id="UP000681967"/>
    </source>
</evidence>
<dbReference type="EMBL" id="CAJOBH010247113">
    <property type="protein sequence ID" value="CAF5128243.1"/>
    <property type="molecule type" value="Genomic_DNA"/>
</dbReference>
<dbReference type="AlphaFoldDB" id="A0A8S3FMX7"/>
<name>A0A8S3FMX7_9BILA</name>
<proteinExistence type="predicted"/>
<evidence type="ECO:0000313" key="1">
    <source>
        <dbReference type="EMBL" id="CAF5128243.1"/>
    </source>
</evidence>
<sequence>IYYGNIERTRQGARFYAQNNNGRNYFKDYLYIHQVLGLTIKIGNTNVIVHLTPIKDLEIMIMDEKLNRNFYKALHLVLRTFVDDLNEYSFSFGMYLPPMNETSSDGHEMPVVCRLVFRNPVTNLRSDMNGLDLYTSSVIGKDRYVLYRQLKDGVEKRLK</sequence>
<comment type="caution">
    <text evidence="1">The sequence shown here is derived from an EMBL/GenBank/DDBJ whole genome shotgun (WGS) entry which is preliminary data.</text>
</comment>
<protein>
    <submittedName>
        <fullName evidence="1">Uncharacterized protein</fullName>
    </submittedName>
</protein>
<accession>A0A8S3FMX7</accession>
<organism evidence="1 2">
    <name type="scientific">Rotaria magnacalcarata</name>
    <dbReference type="NCBI Taxonomy" id="392030"/>
    <lineage>
        <taxon>Eukaryota</taxon>
        <taxon>Metazoa</taxon>
        <taxon>Spiralia</taxon>
        <taxon>Gnathifera</taxon>
        <taxon>Rotifera</taxon>
        <taxon>Eurotatoria</taxon>
        <taxon>Bdelloidea</taxon>
        <taxon>Philodinida</taxon>
        <taxon>Philodinidae</taxon>
        <taxon>Rotaria</taxon>
    </lineage>
</organism>
<feature type="non-terminal residue" evidence="1">
    <location>
        <position position="159"/>
    </location>
</feature>
<gene>
    <name evidence="1" type="ORF">BYL167_LOCUS68111</name>
</gene>
<reference evidence="1" key="1">
    <citation type="submission" date="2021-02" db="EMBL/GenBank/DDBJ databases">
        <authorList>
            <person name="Nowell W R."/>
        </authorList>
    </citation>
    <scope>NUCLEOTIDE SEQUENCE</scope>
</reference>